<evidence type="ECO:0008006" key="3">
    <source>
        <dbReference type="Google" id="ProtNLM"/>
    </source>
</evidence>
<dbReference type="EMBL" id="QKTW01000016">
    <property type="protein sequence ID" value="PZF72839.1"/>
    <property type="molecule type" value="Genomic_DNA"/>
</dbReference>
<dbReference type="Proteomes" id="UP000248745">
    <property type="component" value="Unassembled WGS sequence"/>
</dbReference>
<comment type="caution">
    <text evidence="1">The sequence shown here is derived from an EMBL/GenBank/DDBJ whole genome shotgun (WGS) entry which is preliminary data.</text>
</comment>
<evidence type="ECO:0000313" key="1">
    <source>
        <dbReference type="EMBL" id="PZF72839.1"/>
    </source>
</evidence>
<sequence>MQASSFIVFQAYGNESILQECLFALLSISKQHIAAELADVEIYIYTDQEKWFRDKCKGSSLPLKFRTINGDDLKKWRGEIDFVHRVKIEVLRDMAKTVSGAILYLDTDVWFLNPVMHMLQEIQAGKLYMHIQESVIKDDGNPVFAKLHKFLVKNNPLQVNGKPLNVSTESVMWNAGVLGFHTKYAHLLDQVLQFTDDVYTQFHKHVVEQFAFSFYFQNTSFIHSAAREIFHYWHFKEMRNYLSSFFQFFEKDSWSDLVKHTELIQWHAPMQDKCSFYQNRNGWNKMRRKRWIPVIPDWKRLLQQMS</sequence>
<accession>A0A2W2B9B0</accession>
<gene>
    <name evidence="1" type="ORF">DN068_10520</name>
</gene>
<protein>
    <recommendedName>
        <fullName evidence="3">Nucleotide-diphospho-sugar transferase domain-containing protein</fullName>
    </recommendedName>
</protein>
<organism evidence="1 2">
    <name type="scientific">Taibaiella soli</name>
    <dbReference type="NCBI Taxonomy" id="1649169"/>
    <lineage>
        <taxon>Bacteria</taxon>
        <taxon>Pseudomonadati</taxon>
        <taxon>Bacteroidota</taxon>
        <taxon>Chitinophagia</taxon>
        <taxon>Chitinophagales</taxon>
        <taxon>Chitinophagaceae</taxon>
        <taxon>Taibaiella</taxon>
    </lineage>
</organism>
<dbReference type="AlphaFoldDB" id="A0A2W2B9B0"/>
<reference evidence="1 2" key="1">
    <citation type="submission" date="2018-06" db="EMBL/GenBank/DDBJ databases">
        <title>Mucibacter soli gen. nov., sp. nov., a new member of the family Chitinophagaceae producing mucin.</title>
        <authorList>
            <person name="Kim M.-K."/>
            <person name="Park S."/>
            <person name="Kim T.-S."/>
            <person name="Joung Y."/>
            <person name="Han J.-H."/>
            <person name="Kim S.B."/>
        </authorList>
    </citation>
    <scope>NUCLEOTIDE SEQUENCE [LARGE SCALE GENOMIC DNA]</scope>
    <source>
        <strain evidence="1 2">R1-15</strain>
    </source>
</reference>
<name>A0A2W2B9B0_9BACT</name>
<dbReference type="OrthoDB" id="850028at2"/>
<dbReference type="RefSeq" id="WP_110998873.1">
    <property type="nucleotide sequence ID" value="NZ_QKTW01000016.1"/>
</dbReference>
<evidence type="ECO:0000313" key="2">
    <source>
        <dbReference type="Proteomes" id="UP000248745"/>
    </source>
</evidence>
<keyword evidence="2" id="KW-1185">Reference proteome</keyword>
<proteinExistence type="predicted"/>